<gene>
    <name evidence="2" type="ORF">FHX37_2802</name>
</gene>
<dbReference type="OrthoDB" id="4532668at2"/>
<name>A0A543NLV6_9ACTN</name>
<reference evidence="2 3" key="1">
    <citation type="submission" date="2019-06" db="EMBL/GenBank/DDBJ databases">
        <title>Sequencing the genomes of 1000 actinobacteria strains.</title>
        <authorList>
            <person name="Klenk H.-P."/>
        </authorList>
    </citation>
    <scope>NUCLEOTIDE SEQUENCE [LARGE SCALE GENOMIC DNA]</scope>
    <source>
        <strain evidence="2 3">DSM 45015</strain>
    </source>
</reference>
<organism evidence="2 3">
    <name type="scientific">Haloactinospora alba</name>
    <dbReference type="NCBI Taxonomy" id="405555"/>
    <lineage>
        <taxon>Bacteria</taxon>
        <taxon>Bacillati</taxon>
        <taxon>Actinomycetota</taxon>
        <taxon>Actinomycetes</taxon>
        <taxon>Streptosporangiales</taxon>
        <taxon>Nocardiopsidaceae</taxon>
        <taxon>Haloactinospora</taxon>
    </lineage>
</organism>
<comment type="caution">
    <text evidence="2">The sequence shown here is derived from an EMBL/GenBank/DDBJ whole genome shotgun (WGS) entry which is preliminary data.</text>
</comment>
<feature type="region of interest" description="Disordered" evidence="1">
    <location>
        <begin position="1"/>
        <end position="33"/>
    </location>
</feature>
<dbReference type="Proteomes" id="UP000317422">
    <property type="component" value="Unassembled WGS sequence"/>
</dbReference>
<evidence type="ECO:0000256" key="1">
    <source>
        <dbReference type="SAM" id="MobiDB-lite"/>
    </source>
</evidence>
<protein>
    <submittedName>
        <fullName evidence="2">Uncharacterized protein</fullName>
    </submittedName>
</protein>
<sequence length="104" mass="11960">MLTRTTRVELPRLRTSGERERALRTRDSRRTGTVDYHGTYGIAEYLAVGPQILKEWSDAYRPASQNGHQPDRSPRKQGRHDELRRWLSPAKGRPRSAFRAGSTT</sequence>
<dbReference type="AlphaFoldDB" id="A0A543NLV6"/>
<evidence type="ECO:0000313" key="3">
    <source>
        <dbReference type="Proteomes" id="UP000317422"/>
    </source>
</evidence>
<proteinExistence type="predicted"/>
<dbReference type="EMBL" id="VFQC01000001">
    <property type="protein sequence ID" value="TQN32818.1"/>
    <property type="molecule type" value="Genomic_DNA"/>
</dbReference>
<evidence type="ECO:0000313" key="2">
    <source>
        <dbReference type="EMBL" id="TQN32818.1"/>
    </source>
</evidence>
<feature type="compositionally biased region" description="Basic and acidic residues" evidence="1">
    <location>
        <begin position="1"/>
        <end position="32"/>
    </location>
</feature>
<feature type="compositionally biased region" description="Basic and acidic residues" evidence="1">
    <location>
        <begin position="69"/>
        <end position="85"/>
    </location>
</feature>
<accession>A0A543NLV6</accession>
<feature type="region of interest" description="Disordered" evidence="1">
    <location>
        <begin position="58"/>
        <end position="104"/>
    </location>
</feature>
<dbReference type="RefSeq" id="WP_141924267.1">
    <property type="nucleotide sequence ID" value="NZ_VFQC01000001.1"/>
</dbReference>
<keyword evidence="3" id="KW-1185">Reference proteome</keyword>